<reference evidence="2 3" key="1">
    <citation type="submission" date="2016-10" db="EMBL/GenBank/DDBJ databases">
        <title>Draft genome sequence of Coniochaeta ligniaria NRRL30616, a lignocellulolytic fungus for bioabatement of inhibitors in plant biomass hydrolysates.</title>
        <authorList>
            <consortium name="DOE Joint Genome Institute"/>
            <person name="Jimenez D.J."/>
            <person name="Hector R.E."/>
            <person name="Riley R."/>
            <person name="Sun H."/>
            <person name="Grigoriev I.V."/>
            <person name="Van Elsas J.D."/>
            <person name="Nichols N.N."/>
        </authorList>
    </citation>
    <scope>NUCLEOTIDE SEQUENCE [LARGE SCALE GENOMIC DNA]</scope>
    <source>
        <strain evidence="2 3">NRRL 30616</strain>
    </source>
</reference>
<organism evidence="2 3">
    <name type="scientific">Coniochaeta ligniaria NRRL 30616</name>
    <dbReference type="NCBI Taxonomy" id="1408157"/>
    <lineage>
        <taxon>Eukaryota</taxon>
        <taxon>Fungi</taxon>
        <taxon>Dikarya</taxon>
        <taxon>Ascomycota</taxon>
        <taxon>Pezizomycotina</taxon>
        <taxon>Sordariomycetes</taxon>
        <taxon>Sordariomycetidae</taxon>
        <taxon>Coniochaetales</taxon>
        <taxon>Coniochaetaceae</taxon>
        <taxon>Coniochaeta</taxon>
    </lineage>
</organism>
<feature type="region of interest" description="Disordered" evidence="1">
    <location>
        <begin position="588"/>
        <end position="612"/>
    </location>
</feature>
<dbReference type="EMBL" id="KV875093">
    <property type="protein sequence ID" value="OIW34625.1"/>
    <property type="molecule type" value="Genomic_DNA"/>
</dbReference>
<proteinExistence type="predicted"/>
<sequence length="612" mass="68251">MERQKVITEEEWIDLFSSADSLKKSDMKHHSRGDRGSAGEPVPIMDPRATSKNSRTIEQTPDNESRRGSLYQEQVPNVTLASGSGVVGYDTDDSQPRCGPSANMSKPQNNTETKAGVDAGLNLSRPKTHGTDPPHDRLRLTQSRTPSGPRFDANRNPNDFPQQPTASPSQVFAPAPNDRDRVDQILDQSLKELKTILQYRGSCLMDRLEYIIFNTSPEELLAEVRQAVGNSNEESVAVSIANTWKRHQELRQCSSSGLHRDSLRSSLTNFGAAQEGSRNTGTPAIQQQGTFLPTERNQAQTASTPDLIQDGSASGCKIDTSVNIPAAAEQALVARNDPTLAAKPCKENVESFGATTHLEMQRYLKESETSCGLIRLEMTTSCYEMPGHILLFGPKEAGPEVWFWKMGNNFVKTSIVPTPRDVCLDPNDINNCRLMIEVLCMQHDRKLQLRDAWKLANPDRAPNLREDDFEQRNWNVDRGDSADAIMKICRLKKPRNLALTLFNFDKRREVCTPAGMVFRRLLMARGHKTEKGASTEFEEVYIDVSSRQEVRKAHDDVIFPETEGMFRALSTWATGLYKNQAIVQNLGGTTSMAGTKRKPGTEDDRGNKKQKT</sequence>
<feature type="compositionally biased region" description="Basic and acidic residues" evidence="1">
    <location>
        <begin position="599"/>
        <end position="612"/>
    </location>
</feature>
<dbReference type="InParanoid" id="A0A1J7JMK1"/>
<evidence type="ECO:0000313" key="2">
    <source>
        <dbReference type="EMBL" id="OIW34625.1"/>
    </source>
</evidence>
<feature type="region of interest" description="Disordered" evidence="1">
    <location>
        <begin position="15"/>
        <end position="176"/>
    </location>
</feature>
<feature type="compositionally biased region" description="Polar residues" evidence="1">
    <location>
        <begin position="71"/>
        <end position="82"/>
    </location>
</feature>
<evidence type="ECO:0000313" key="3">
    <source>
        <dbReference type="Proteomes" id="UP000182658"/>
    </source>
</evidence>
<feature type="compositionally biased region" description="Basic and acidic residues" evidence="1">
    <location>
        <begin position="129"/>
        <end position="139"/>
    </location>
</feature>
<feature type="compositionally biased region" description="Polar residues" evidence="1">
    <location>
        <begin position="102"/>
        <end position="113"/>
    </location>
</feature>
<dbReference type="Proteomes" id="UP000182658">
    <property type="component" value="Unassembled WGS sequence"/>
</dbReference>
<gene>
    <name evidence="2" type="ORF">CONLIGDRAFT_675594</name>
</gene>
<accession>A0A1J7JMK1</accession>
<keyword evidence="3" id="KW-1185">Reference proteome</keyword>
<evidence type="ECO:0000256" key="1">
    <source>
        <dbReference type="SAM" id="MobiDB-lite"/>
    </source>
</evidence>
<dbReference type="AlphaFoldDB" id="A0A1J7JMK1"/>
<protein>
    <submittedName>
        <fullName evidence="2">Uncharacterized protein</fullName>
    </submittedName>
</protein>
<feature type="compositionally biased region" description="Polar residues" evidence="1">
    <location>
        <begin position="50"/>
        <end position="62"/>
    </location>
</feature>
<name>A0A1J7JMK1_9PEZI</name>
<feature type="compositionally biased region" description="Polar residues" evidence="1">
    <location>
        <begin position="155"/>
        <end position="170"/>
    </location>
</feature>